<dbReference type="Proteomes" id="UP000887116">
    <property type="component" value="Unassembled WGS sequence"/>
</dbReference>
<dbReference type="OrthoDB" id="6436042at2759"/>
<dbReference type="EMBL" id="BMAO01012985">
    <property type="protein sequence ID" value="GFQ85377.1"/>
    <property type="molecule type" value="Genomic_DNA"/>
</dbReference>
<proteinExistence type="predicted"/>
<gene>
    <name evidence="1" type="ORF">TNCT_452251</name>
</gene>
<keyword evidence="2" id="KW-1185">Reference proteome</keyword>
<organism evidence="1 2">
    <name type="scientific">Trichonephila clavata</name>
    <name type="common">Joro spider</name>
    <name type="synonym">Nephila clavata</name>
    <dbReference type="NCBI Taxonomy" id="2740835"/>
    <lineage>
        <taxon>Eukaryota</taxon>
        <taxon>Metazoa</taxon>
        <taxon>Ecdysozoa</taxon>
        <taxon>Arthropoda</taxon>
        <taxon>Chelicerata</taxon>
        <taxon>Arachnida</taxon>
        <taxon>Araneae</taxon>
        <taxon>Araneomorphae</taxon>
        <taxon>Entelegynae</taxon>
        <taxon>Araneoidea</taxon>
        <taxon>Nephilidae</taxon>
        <taxon>Trichonephila</taxon>
    </lineage>
</organism>
<accession>A0A8X6FPK9</accession>
<name>A0A8X6FPK9_TRICU</name>
<dbReference type="AlphaFoldDB" id="A0A8X6FPK9"/>
<reference evidence="1" key="1">
    <citation type="submission" date="2020-07" db="EMBL/GenBank/DDBJ databases">
        <title>Multicomponent nature underlies the extraordinary mechanical properties of spider dragline silk.</title>
        <authorList>
            <person name="Kono N."/>
            <person name="Nakamura H."/>
            <person name="Mori M."/>
            <person name="Yoshida Y."/>
            <person name="Ohtoshi R."/>
            <person name="Malay A.D."/>
            <person name="Moran D.A.P."/>
            <person name="Tomita M."/>
            <person name="Numata K."/>
            <person name="Arakawa K."/>
        </authorList>
    </citation>
    <scope>NUCLEOTIDE SEQUENCE</scope>
</reference>
<sequence length="97" mass="11404">MDEIQIEDKKLLKLVQQESFDDTVTQNKLKSLNVFVEYEVLMRLKTKIVRTKDDENFRCPIVLPSNHLLMEPLIFENHTNSCHSGTQVVLSNLRQQF</sequence>
<evidence type="ECO:0000313" key="1">
    <source>
        <dbReference type="EMBL" id="GFQ85377.1"/>
    </source>
</evidence>
<comment type="caution">
    <text evidence="1">The sequence shown here is derived from an EMBL/GenBank/DDBJ whole genome shotgun (WGS) entry which is preliminary data.</text>
</comment>
<evidence type="ECO:0000313" key="2">
    <source>
        <dbReference type="Proteomes" id="UP000887116"/>
    </source>
</evidence>
<protein>
    <submittedName>
        <fullName evidence="1">Uncharacterized protein</fullName>
    </submittedName>
</protein>